<evidence type="ECO:0000259" key="3">
    <source>
        <dbReference type="SMART" id="SM00829"/>
    </source>
</evidence>
<gene>
    <name evidence="4" type="ORF">JZ751_028440</name>
</gene>
<comment type="caution">
    <text evidence="4">The sequence shown here is derived from an EMBL/GenBank/DDBJ whole genome shotgun (WGS) entry which is preliminary data.</text>
</comment>
<dbReference type="InterPro" id="IPR052100">
    <property type="entry name" value="SV-ATPase_mito-regulator"/>
</dbReference>
<keyword evidence="5" id="KW-1185">Reference proteome</keyword>
<dbReference type="GO" id="GO:0005741">
    <property type="term" value="C:mitochondrial outer membrane"/>
    <property type="evidence" value="ECO:0007669"/>
    <property type="project" value="TreeGrafter"/>
</dbReference>
<dbReference type="InterPro" id="IPR013149">
    <property type="entry name" value="ADH-like_C"/>
</dbReference>
<proteinExistence type="predicted"/>
<evidence type="ECO:0000256" key="2">
    <source>
        <dbReference type="SAM" id="MobiDB-lite"/>
    </source>
</evidence>
<dbReference type="PANTHER" id="PTHR44054:SF1">
    <property type="entry name" value="SYNAPTIC VESICLE MEMBRANE PROTEIN VAT-1 HOMOLOG"/>
    <property type="match status" value="1"/>
</dbReference>
<dbReference type="AlphaFoldDB" id="A0A8T2NB78"/>
<feature type="domain" description="Enoyl reductase (ER)" evidence="3">
    <location>
        <begin position="4"/>
        <end position="211"/>
    </location>
</feature>
<evidence type="ECO:0000313" key="5">
    <source>
        <dbReference type="Proteomes" id="UP000824540"/>
    </source>
</evidence>
<evidence type="ECO:0000256" key="1">
    <source>
        <dbReference type="ARBA" id="ARBA00023002"/>
    </source>
</evidence>
<dbReference type="InterPro" id="IPR036291">
    <property type="entry name" value="NAD(P)-bd_dom_sf"/>
</dbReference>
<feature type="non-terminal residue" evidence="4">
    <location>
        <position position="244"/>
    </location>
</feature>
<dbReference type="OrthoDB" id="203908at2759"/>
<dbReference type="Proteomes" id="UP000824540">
    <property type="component" value="Unassembled WGS sequence"/>
</dbReference>
<reference evidence="4" key="1">
    <citation type="thesis" date="2021" institute="BYU ScholarsArchive" country="Provo, UT, USA">
        <title>Applications of and Algorithms for Genome Assembly and Genomic Analyses with an Emphasis on Marine Teleosts.</title>
        <authorList>
            <person name="Pickett B.D."/>
        </authorList>
    </citation>
    <scope>NUCLEOTIDE SEQUENCE</scope>
    <source>
        <strain evidence="4">HI-2016</strain>
    </source>
</reference>
<organism evidence="4 5">
    <name type="scientific">Albula glossodonta</name>
    <name type="common">roundjaw bonefish</name>
    <dbReference type="NCBI Taxonomy" id="121402"/>
    <lineage>
        <taxon>Eukaryota</taxon>
        <taxon>Metazoa</taxon>
        <taxon>Chordata</taxon>
        <taxon>Craniata</taxon>
        <taxon>Vertebrata</taxon>
        <taxon>Euteleostomi</taxon>
        <taxon>Actinopterygii</taxon>
        <taxon>Neopterygii</taxon>
        <taxon>Teleostei</taxon>
        <taxon>Albuliformes</taxon>
        <taxon>Albulidae</taxon>
        <taxon>Albula</taxon>
    </lineage>
</organism>
<dbReference type="SUPFAM" id="SSF51735">
    <property type="entry name" value="NAD(P)-binding Rossmann-fold domains"/>
    <property type="match status" value="1"/>
</dbReference>
<dbReference type="Gene3D" id="3.40.50.720">
    <property type="entry name" value="NAD(P)-binding Rossmann-like Domain"/>
    <property type="match status" value="1"/>
</dbReference>
<dbReference type="PANTHER" id="PTHR44054">
    <property type="entry name" value="SYNAPTIC VESICLE MEMBRANE PROTEIN VAT-1 HOMOLOG-LIKE"/>
    <property type="match status" value="1"/>
</dbReference>
<protein>
    <recommendedName>
        <fullName evidence="3">Enoyl reductase (ER) domain-containing protein</fullName>
    </recommendedName>
</protein>
<dbReference type="GO" id="GO:0016491">
    <property type="term" value="F:oxidoreductase activity"/>
    <property type="evidence" value="ECO:0007669"/>
    <property type="project" value="UniProtKB-KW"/>
</dbReference>
<dbReference type="SMART" id="SM00829">
    <property type="entry name" value="PKS_ER"/>
    <property type="match status" value="1"/>
</dbReference>
<evidence type="ECO:0000313" key="4">
    <source>
        <dbReference type="EMBL" id="KAG9337589.1"/>
    </source>
</evidence>
<dbReference type="GO" id="GO:0010637">
    <property type="term" value="P:negative regulation of mitochondrial fusion"/>
    <property type="evidence" value="ECO:0007669"/>
    <property type="project" value="TreeGrafter"/>
</dbReference>
<dbReference type="Pfam" id="PF00107">
    <property type="entry name" value="ADH_zinc_N"/>
    <property type="match status" value="1"/>
</dbReference>
<name>A0A8T2NB78_9TELE</name>
<dbReference type="EMBL" id="JAFBMS010000084">
    <property type="protein sequence ID" value="KAG9337589.1"/>
    <property type="molecule type" value="Genomic_DNA"/>
</dbReference>
<keyword evidence="1" id="KW-0560">Oxidoreductase</keyword>
<sequence>MFISLILTQIQYSVPLFSVSNSTSFSLLLFPCAGGVGIAATQLCHTVKDVTVFGTASASKHEAISQGGVTHTIDYRTLDYVDEIRKINPKGVDIVLDPLGGSDTQKAYNLLKPMGKLITYGAANMLTGQKRNLLAVAKTWYNQFSINALNLMHANKAVCGYHLGYLDGEFELITQVVAKLLELYRQGKIKPRVGDAMRRMQERNNVGKVILLPEPKKEVPKIEEDKTDEKKEESKMATQPLPHI</sequence>
<feature type="region of interest" description="Disordered" evidence="2">
    <location>
        <begin position="215"/>
        <end position="244"/>
    </location>
</feature>
<accession>A0A8T2NB78</accession>
<feature type="compositionally biased region" description="Basic and acidic residues" evidence="2">
    <location>
        <begin position="215"/>
        <end position="235"/>
    </location>
</feature>
<dbReference type="InterPro" id="IPR020843">
    <property type="entry name" value="ER"/>
</dbReference>